<dbReference type="Pfam" id="PF04932">
    <property type="entry name" value="Wzy_C"/>
    <property type="match status" value="1"/>
</dbReference>
<keyword evidence="3 5" id="KW-1133">Transmembrane helix</keyword>
<protein>
    <submittedName>
        <fullName evidence="7">O-antigen ligase family protein</fullName>
    </submittedName>
</protein>
<keyword evidence="2 5" id="KW-0812">Transmembrane</keyword>
<dbReference type="RefSeq" id="WP_275681856.1">
    <property type="nucleotide sequence ID" value="NZ_JAJLJH010000001.1"/>
</dbReference>
<evidence type="ECO:0000256" key="3">
    <source>
        <dbReference type="ARBA" id="ARBA00022989"/>
    </source>
</evidence>
<feature type="transmembrane region" description="Helical" evidence="5">
    <location>
        <begin position="410"/>
        <end position="433"/>
    </location>
</feature>
<evidence type="ECO:0000256" key="1">
    <source>
        <dbReference type="ARBA" id="ARBA00004141"/>
    </source>
</evidence>
<feature type="transmembrane region" description="Helical" evidence="5">
    <location>
        <begin position="81"/>
        <end position="106"/>
    </location>
</feature>
<dbReference type="Proteomes" id="UP001139353">
    <property type="component" value="Unassembled WGS sequence"/>
</dbReference>
<evidence type="ECO:0000256" key="2">
    <source>
        <dbReference type="ARBA" id="ARBA00022692"/>
    </source>
</evidence>
<sequence>MIYALKLLIVVSVVACVAGYMFRSAFRDIFTPAEYKRIWQTVLLGVLLSYLCQIPAVFLVAIGVLGLWSASATGRGPAGKFAIYVLLACTLPPISVTVGGFGGINYVLQLDHRRILSIVLLGWAAVEIMSTKASPRSSKSLAIDILVVAYQCLRIGLIVPHATYTTLARAAVEAVLDILLPYFVVTRGVRSMADLRLVCGHLLMGLAFAAGVAVAEALLQHNLYSGLQTVYGIHWQQTYALMRGSLIRVQSITPQPIILAFMLLYGLAIAYWLKGQQWRRPSVLALFAAIAVAEVATFSRGPWIAAVLIVLALVAMRRLPGNAFRFVLVALLIGGVGLKFAGADQQVLDALGALFGSDQSNIASIEYRRQLLDTSLALIKQSPWLGVPNYAAHMQDLKQGEGIIDLVNSYLAILLDAGVIGLTIYLLPFLIVLNRLISAIRRPDPAASQTGNRFAMAFSALIIGCLFAIFTASTFNIIPVLLTLLLSLPTAWLALPLEERNAAGARADLELDIPDDPLRRHAWAGGRLS</sequence>
<feature type="transmembrane region" description="Helical" evidence="5">
    <location>
        <begin position="280"/>
        <end position="297"/>
    </location>
</feature>
<keyword evidence="4 5" id="KW-0472">Membrane</keyword>
<dbReference type="InterPro" id="IPR007016">
    <property type="entry name" value="O-antigen_ligase-rel_domated"/>
</dbReference>
<feature type="transmembrane region" description="Helical" evidence="5">
    <location>
        <begin position="197"/>
        <end position="219"/>
    </location>
</feature>
<organism evidence="7 8">
    <name type="scientific">Scleromatobacter humisilvae</name>
    <dbReference type="NCBI Taxonomy" id="2897159"/>
    <lineage>
        <taxon>Bacteria</taxon>
        <taxon>Pseudomonadati</taxon>
        <taxon>Pseudomonadota</taxon>
        <taxon>Betaproteobacteria</taxon>
        <taxon>Burkholderiales</taxon>
        <taxon>Sphaerotilaceae</taxon>
        <taxon>Scleromatobacter</taxon>
    </lineage>
</organism>
<dbReference type="InterPro" id="IPR051533">
    <property type="entry name" value="WaaL-like"/>
</dbReference>
<evidence type="ECO:0000256" key="4">
    <source>
        <dbReference type="ARBA" id="ARBA00023136"/>
    </source>
</evidence>
<keyword evidence="7" id="KW-0436">Ligase</keyword>
<evidence type="ECO:0000313" key="7">
    <source>
        <dbReference type="EMBL" id="MCK9685866.1"/>
    </source>
</evidence>
<gene>
    <name evidence="7" type="ORF">LPC04_09120</name>
</gene>
<dbReference type="PANTHER" id="PTHR37422">
    <property type="entry name" value="TEICHURONIC ACID BIOSYNTHESIS PROTEIN TUAE"/>
    <property type="match status" value="1"/>
</dbReference>
<name>A0A9X1YQ74_9BURK</name>
<evidence type="ECO:0000256" key="5">
    <source>
        <dbReference type="SAM" id="Phobius"/>
    </source>
</evidence>
<dbReference type="EMBL" id="JAJLJH010000001">
    <property type="protein sequence ID" value="MCK9685866.1"/>
    <property type="molecule type" value="Genomic_DNA"/>
</dbReference>
<keyword evidence="8" id="KW-1185">Reference proteome</keyword>
<dbReference type="AlphaFoldDB" id="A0A9X1YQ74"/>
<evidence type="ECO:0000313" key="8">
    <source>
        <dbReference type="Proteomes" id="UP001139353"/>
    </source>
</evidence>
<dbReference type="PANTHER" id="PTHR37422:SF13">
    <property type="entry name" value="LIPOPOLYSACCHARIDE BIOSYNTHESIS PROTEIN PA4999-RELATED"/>
    <property type="match status" value="1"/>
</dbReference>
<feature type="transmembrane region" description="Helical" evidence="5">
    <location>
        <begin position="43"/>
        <end position="69"/>
    </location>
</feature>
<feature type="domain" description="O-antigen ligase-related" evidence="6">
    <location>
        <begin position="286"/>
        <end position="426"/>
    </location>
</feature>
<comment type="caution">
    <text evidence="7">The sequence shown here is derived from an EMBL/GenBank/DDBJ whole genome shotgun (WGS) entry which is preliminary data.</text>
</comment>
<accession>A0A9X1YQ74</accession>
<feature type="transmembrane region" description="Helical" evidence="5">
    <location>
        <begin position="454"/>
        <end position="471"/>
    </location>
</feature>
<feature type="transmembrane region" description="Helical" evidence="5">
    <location>
        <begin position="477"/>
        <end position="497"/>
    </location>
</feature>
<evidence type="ECO:0000259" key="6">
    <source>
        <dbReference type="Pfam" id="PF04932"/>
    </source>
</evidence>
<dbReference type="GO" id="GO:0016874">
    <property type="term" value="F:ligase activity"/>
    <property type="evidence" value="ECO:0007669"/>
    <property type="project" value="UniProtKB-KW"/>
</dbReference>
<proteinExistence type="predicted"/>
<feature type="transmembrane region" description="Helical" evidence="5">
    <location>
        <begin position="326"/>
        <end position="343"/>
    </location>
</feature>
<reference evidence="7" key="1">
    <citation type="submission" date="2021-11" db="EMBL/GenBank/DDBJ databases">
        <title>BS-T2-15 a new species belonging to the Comamonadaceae family isolated from the soil of a French oak forest.</title>
        <authorList>
            <person name="Mieszkin S."/>
            <person name="Alain K."/>
        </authorList>
    </citation>
    <scope>NUCLEOTIDE SEQUENCE</scope>
    <source>
        <strain evidence="7">BS-T2-15</strain>
    </source>
</reference>
<dbReference type="GO" id="GO:0016020">
    <property type="term" value="C:membrane"/>
    <property type="evidence" value="ECO:0007669"/>
    <property type="project" value="UniProtKB-SubCell"/>
</dbReference>
<feature type="transmembrane region" description="Helical" evidence="5">
    <location>
        <begin position="303"/>
        <end position="319"/>
    </location>
</feature>
<feature type="transmembrane region" description="Helical" evidence="5">
    <location>
        <begin position="252"/>
        <end position="273"/>
    </location>
</feature>
<comment type="subcellular location">
    <subcellularLocation>
        <location evidence="1">Membrane</location>
        <topology evidence="1">Multi-pass membrane protein</topology>
    </subcellularLocation>
</comment>